<reference evidence="2 3" key="1">
    <citation type="submission" date="2017-05" db="EMBL/GenBank/DDBJ databases">
        <title>Full genome sequence of Pseudorhodoplanes sinuspersici.</title>
        <authorList>
            <person name="Dastgheib S.M.M."/>
            <person name="Shavandi M."/>
            <person name="Tirandaz H."/>
        </authorList>
    </citation>
    <scope>NUCLEOTIDE SEQUENCE [LARGE SCALE GENOMIC DNA]</scope>
    <source>
        <strain evidence="2 3">RIPI110</strain>
    </source>
</reference>
<evidence type="ECO:0000313" key="2">
    <source>
        <dbReference type="EMBL" id="ARP97731.1"/>
    </source>
</evidence>
<dbReference type="OrthoDB" id="9761985at2"/>
<dbReference type="Gene3D" id="1.20.1250.20">
    <property type="entry name" value="MFS general substrate transporter like domains"/>
    <property type="match status" value="1"/>
</dbReference>
<gene>
    <name evidence="2" type="ORF">CAK95_00545</name>
</gene>
<dbReference type="KEGG" id="psin:CAK95_00545"/>
<dbReference type="InterPro" id="IPR029063">
    <property type="entry name" value="SAM-dependent_MTases_sf"/>
</dbReference>
<dbReference type="RefSeq" id="WP_086086051.1">
    <property type="nucleotide sequence ID" value="NZ_CP021112.1"/>
</dbReference>
<dbReference type="EMBL" id="CP021112">
    <property type="protein sequence ID" value="ARP97731.1"/>
    <property type="molecule type" value="Genomic_DNA"/>
</dbReference>
<dbReference type="PANTHER" id="PTHR43317">
    <property type="entry name" value="THERMOSPERMINE SYNTHASE ACAULIS5"/>
    <property type="match status" value="1"/>
</dbReference>
<dbReference type="AlphaFoldDB" id="A0A1W6ZK57"/>
<dbReference type="CDD" id="cd06174">
    <property type="entry name" value="MFS"/>
    <property type="match status" value="1"/>
</dbReference>
<dbReference type="STRING" id="1235591.CAK95_00545"/>
<keyword evidence="1" id="KW-0620">Polyamine biosynthesis</keyword>
<dbReference type="NCBIfam" id="NF037959">
    <property type="entry name" value="MFS_SpdSyn"/>
    <property type="match status" value="1"/>
</dbReference>
<dbReference type="Gene3D" id="3.40.50.150">
    <property type="entry name" value="Vaccinia Virus protein VP39"/>
    <property type="match status" value="1"/>
</dbReference>
<accession>A0A1W6ZK57</accession>
<dbReference type="PANTHER" id="PTHR43317:SF1">
    <property type="entry name" value="THERMOSPERMINE SYNTHASE ACAULIS5"/>
    <property type="match status" value="1"/>
</dbReference>
<dbReference type="SUPFAM" id="SSF53335">
    <property type="entry name" value="S-adenosyl-L-methionine-dependent methyltransferases"/>
    <property type="match status" value="1"/>
</dbReference>
<keyword evidence="3" id="KW-1185">Reference proteome</keyword>
<sequence>MPASASSNRLLLLTYVAAIFVSAALLFAVQPLFAKMVLPQLGGTPAVWSVAMVFFQAMLLAGYTYAHLLTHYLPGRVSVAVHLVVMIVATFALPLAIAAGWGRAPAQGEAFWLLGLFAASIGLPFFALSANGPLLQAWFARTGHPSAKDPYFLYAASNVGSFLALLAYPFAVEPFSRLGQQTGGWSIGFYILIALIALCGVWLLRSRNELPDIATDDAAPPTWRDALIWIALAAVPSALLIAITAHISTDVAAAPFLWVVPLALYLATFVIAFQSRPILPHRLILWIAPIAIILLVVSLALGSADQILVLIAINLVGFFVLALMCHGELARRRPPARYLTSFYLYLSLGGVIGGIFAGLIAQQIFSWVAEYPLLIIAAALCRPGLAWPRSKFYQAVWVVLLAGIAAMLYAAHVWRYEFYEDSFNLWVAALLVLAFGLQRNVATFAVVITASLMFVLLFGADAGKRDFVRSFFGVHKVMESDAGQFRILKHGTIEHGAQRIRDDNGKPVTGRPVASTYYHDKSPMAEGLNAARLKRQGPINVAVVGLGTGTLACQMKPGDALTYYEIDPAVVRIARDRNRFTFLTDCAPDAKIVIGDARLTLTDTPDGTYDILIVDAFSSDAIPTHLMTKEAMAIYARKIKPDGIILMHISNKHMTLGPVIAGIAEANGLVSRANDSDKGYDEENHMFGSNVVAVARTDADLGELAKDDGWEPNPPDEKEWVWTDDYSNVIGAILKKMKE</sequence>
<protein>
    <submittedName>
        <fullName evidence="2">Uncharacterized protein</fullName>
    </submittedName>
</protein>
<organism evidence="2 3">
    <name type="scientific">Pseudorhodoplanes sinuspersici</name>
    <dbReference type="NCBI Taxonomy" id="1235591"/>
    <lineage>
        <taxon>Bacteria</taxon>
        <taxon>Pseudomonadati</taxon>
        <taxon>Pseudomonadota</taxon>
        <taxon>Alphaproteobacteria</taxon>
        <taxon>Hyphomicrobiales</taxon>
        <taxon>Pseudorhodoplanes</taxon>
    </lineage>
</organism>
<proteinExistence type="predicted"/>
<evidence type="ECO:0000313" key="3">
    <source>
        <dbReference type="Proteomes" id="UP000194137"/>
    </source>
</evidence>
<dbReference type="SUPFAM" id="SSF103473">
    <property type="entry name" value="MFS general substrate transporter"/>
    <property type="match status" value="1"/>
</dbReference>
<name>A0A1W6ZK57_9HYPH</name>
<dbReference type="Proteomes" id="UP000194137">
    <property type="component" value="Chromosome"/>
</dbReference>
<dbReference type="GO" id="GO:0006596">
    <property type="term" value="P:polyamine biosynthetic process"/>
    <property type="evidence" value="ECO:0007669"/>
    <property type="project" value="UniProtKB-KW"/>
</dbReference>
<dbReference type="InterPro" id="IPR036259">
    <property type="entry name" value="MFS_trans_sf"/>
</dbReference>
<evidence type="ECO:0000256" key="1">
    <source>
        <dbReference type="ARBA" id="ARBA00023115"/>
    </source>
</evidence>